<organism evidence="3 4">
    <name type="scientific">Folsomia candida</name>
    <name type="common">Springtail</name>
    <dbReference type="NCBI Taxonomy" id="158441"/>
    <lineage>
        <taxon>Eukaryota</taxon>
        <taxon>Metazoa</taxon>
        <taxon>Ecdysozoa</taxon>
        <taxon>Arthropoda</taxon>
        <taxon>Hexapoda</taxon>
        <taxon>Collembola</taxon>
        <taxon>Entomobryomorpha</taxon>
        <taxon>Isotomoidea</taxon>
        <taxon>Isotomidae</taxon>
        <taxon>Proisotominae</taxon>
        <taxon>Folsomia</taxon>
    </lineage>
</organism>
<protein>
    <submittedName>
        <fullName evidence="3">Uncharacterized protein</fullName>
    </submittedName>
</protein>
<keyword evidence="4" id="KW-1185">Reference proteome</keyword>
<dbReference type="EMBL" id="LNIX01000003">
    <property type="protein sequence ID" value="OXA58398.1"/>
    <property type="molecule type" value="Genomic_DNA"/>
</dbReference>
<feature type="chain" id="PRO_5013076118" evidence="2">
    <location>
        <begin position="28"/>
        <end position="104"/>
    </location>
</feature>
<feature type="compositionally biased region" description="Polar residues" evidence="1">
    <location>
        <begin position="72"/>
        <end position="81"/>
    </location>
</feature>
<feature type="signal peptide" evidence="2">
    <location>
        <begin position="1"/>
        <end position="27"/>
    </location>
</feature>
<keyword evidence="2" id="KW-0732">Signal</keyword>
<evidence type="ECO:0000313" key="4">
    <source>
        <dbReference type="Proteomes" id="UP000198287"/>
    </source>
</evidence>
<sequence length="104" mass="11334">MQWRPGTGGLAFLLRVLISLFGASVDQTPPTAADSKVEDHHADLADSILPKSGDLSPWSYSDPSDMKLPLKSESQNFQRGGNQRPEATKPSVLSGMLLPPRQKY</sequence>
<dbReference type="AlphaFoldDB" id="A0A226EMH4"/>
<accession>A0A226EMH4</accession>
<proteinExistence type="predicted"/>
<gene>
    <name evidence="3" type="ORF">Fcan01_08292</name>
</gene>
<evidence type="ECO:0000256" key="2">
    <source>
        <dbReference type="SAM" id="SignalP"/>
    </source>
</evidence>
<dbReference type="Proteomes" id="UP000198287">
    <property type="component" value="Unassembled WGS sequence"/>
</dbReference>
<name>A0A226EMH4_FOLCA</name>
<feature type="region of interest" description="Disordered" evidence="1">
    <location>
        <begin position="47"/>
        <end position="104"/>
    </location>
</feature>
<comment type="caution">
    <text evidence="3">The sequence shown here is derived from an EMBL/GenBank/DDBJ whole genome shotgun (WGS) entry which is preliminary data.</text>
</comment>
<evidence type="ECO:0000256" key="1">
    <source>
        <dbReference type="SAM" id="MobiDB-lite"/>
    </source>
</evidence>
<evidence type="ECO:0000313" key="3">
    <source>
        <dbReference type="EMBL" id="OXA58398.1"/>
    </source>
</evidence>
<reference evidence="3 4" key="1">
    <citation type="submission" date="2015-12" db="EMBL/GenBank/DDBJ databases">
        <title>The genome of Folsomia candida.</title>
        <authorList>
            <person name="Faddeeva A."/>
            <person name="Derks M.F."/>
            <person name="Anvar Y."/>
            <person name="Smit S."/>
            <person name="Van Straalen N."/>
            <person name="Roelofs D."/>
        </authorList>
    </citation>
    <scope>NUCLEOTIDE SEQUENCE [LARGE SCALE GENOMIC DNA]</scope>
    <source>
        <strain evidence="3 4">VU population</strain>
        <tissue evidence="3">Whole body</tissue>
    </source>
</reference>